<organism evidence="3 4">
    <name type="scientific">Aminivibrio pyruvatiphilus</name>
    <dbReference type="NCBI Taxonomy" id="1005740"/>
    <lineage>
        <taxon>Bacteria</taxon>
        <taxon>Thermotogati</taxon>
        <taxon>Synergistota</taxon>
        <taxon>Synergistia</taxon>
        <taxon>Synergistales</taxon>
        <taxon>Aminobacteriaceae</taxon>
        <taxon>Aminivibrio</taxon>
    </lineage>
</organism>
<reference evidence="3 4" key="1">
    <citation type="submission" date="2019-03" db="EMBL/GenBank/DDBJ databases">
        <title>Genomic Encyclopedia of Type Strains, Phase IV (KMG-IV): sequencing the most valuable type-strain genomes for metagenomic binning, comparative biology and taxonomic classification.</title>
        <authorList>
            <person name="Goeker M."/>
        </authorList>
    </citation>
    <scope>NUCLEOTIDE SEQUENCE [LARGE SCALE GENOMIC DNA]</scope>
    <source>
        <strain evidence="3 4">DSM 25964</strain>
    </source>
</reference>
<feature type="chain" id="PRO_5020730676" evidence="2">
    <location>
        <begin position="28"/>
        <end position="589"/>
    </location>
</feature>
<comment type="caution">
    <text evidence="3">The sequence shown here is derived from an EMBL/GenBank/DDBJ whole genome shotgun (WGS) entry which is preliminary data.</text>
</comment>
<dbReference type="RefSeq" id="WP_133956967.1">
    <property type="nucleotide sequence ID" value="NZ_SORI01000004.1"/>
</dbReference>
<dbReference type="AlphaFoldDB" id="A0A4R8MDG4"/>
<dbReference type="EMBL" id="SORI01000004">
    <property type="protein sequence ID" value="TDY61895.1"/>
    <property type="molecule type" value="Genomic_DNA"/>
</dbReference>
<name>A0A4R8MDG4_9BACT</name>
<feature type="signal peptide" evidence="2">
    <location>
        <begin position="1"/>
        <end position="27"/>
    </location>
</feature>
<protein>
    <submittedName>
        <fullName evidence="3">Uncharacterized protein</fullName>
    </submittedName>
</protein>
<accession>A0A4R8MDG4</accession>
<proteinExistence type="predicted"/>
<dbReference type="Proteomes" id="UP000295066">
    <property type="component" value="Unassembled WGS sequence"/>
</dbReference>
<keyword evidence="4" id="KW-1185">Reference proteome</keyword>
<dbReference type="OrthoDB" id="4655at2"/>
<gene>
    <name evidence="3" type="ORF">C8D99_104140</name>
</gene>
<keyword evidence="2" id="KW-0732">Signal</keyword>
<evidence type="ECO:0000256" key="1">
    <source>
        <dbReference type="SAM" id="MobiDB-lite"/>
    </source>
</evidence>
<evidence type="ECO:0000313" key="4">
    <source>
        <dbReference type="Proteomes" id="UP000295066"/>
    </source>
</evidence>
<feature type="region of interest" description="Disordered" evidence="1">
    <location>
        <begin position="438"/>
        <end position="490"/>
    </location>
</feature>
<sequence>MKKYLKIQFLLIAAAAVSLLFAAPALAAMGEIQSFSFSGFGPGDILGPGESAAPDGNPDAVFSVSITGIGALANFSLRSGDGKSTWDTTPGNNIPGIHVQDGAGKLLTDSSRGLPITPFLLGASFVLTVHDDGSLARGGKFTLTALFVDGSENSATVEIPPSVKEEPEQTAQVKILSARWSDEAKRDLTGDYEKLAGDGVPDEAIRVVVQGSGKLTGVTVRSIKGDAAEWDTLPGNSAWLVAVTSSEKVLNRKDGSIEADLKGRTALDLRLTDNGSIKRGRSTFEVSLTFSDGSVVKRAVDEKQAGPAGDAFAGSAVLLGPGNRDLTGRNEQRAGNGKPDIEAELKVETTGTIVAVNIHTTSGVSGEWDTIPGNGKWLVVLTGTDGAILNRADGSVSIPVSGPSVFHLWYEDNNAFSEAETRAAVTLTYDDGRVLSRQLQSPSSGRPQRGPGRPVQKESRELRLSPPRQASSSDYVGKGERPGKSGNKDWVFELQITGKGKVESMTLQGSSSTGMAVWDTIPGNGFSLLGITAQGRGLLNRADGTVSFDVPPNSNLMLFVEDDGFLRRRGQKQFKIQVTWSDGSVTESN</sequence>
<feature type="compositionally biased region" description="Basic and acidic residues" evidence="1">
    <location>
        <begin position="477"/>
        <end position="490"/>
    </location>
</feature>
<evidence type="ECO:0000256" key="2">
    <source>
        <dbReference type="SAM" id="SignalP"/>
    </source>
</evidence>
<evidence type="ECO:0000313" key="3">
    <source>
        <dbReference type="EMBL" id="TDY61895.1"/>
    </source>
</evidence>